<name>A0A8E2J2R9_9APHY</name>
<evidence type="ECO:0008006" key="5">
    <source>
        <dbReference type="Google" id="ProtNLM"/>
    </source>
</evidence>
<evidence type="ECO:0000313" key="4">
    <source>
        <dbReference type="Proteomes" id="UP000250043"/>
    </source>
</evidence>
<keyword evidence="4" id="KW-1185">Reference proteome</keyword>
<gene>
    <name evidence="3" type="ORF">OBBRIDRAFT_749481</name>
</gene>
<evidence type="ECO:0000256" key="1">
    <source>
        <dbReference type="SAM" id="MobiDB-lite"/>
    </source>
</evidence>
<evidence type="ECO:0000256" key="2">
    <source>
        <dbReference type="SAM" id="Phobius"/>
    </source>
</evidence>
<proteinExistence type="predicted"/>
<evidence type="ECO:0000313" key="3">
    <source>
        <dbReference type="EMBL" id="OCH93512.1"/>
    </source>
</evidence>
<accession>A0A8E2J2R9</accession>
<dbReference type="EMBL" id="KV722354">
    <property type="protein sequence ID" value="OCH93512.1"/>
    <property type="molecule type" value="Genomic_DNA"/>
</dbReference>
<organism evidence="3 4">
    <name type="scientific">Obba rivulosa</name>
    <dbReference type="NCBI Taxonomy" id="1052685"/>
    <lineage>
        <taxon>Eukaryota</taxon>
        <taxon>Fungi</taxon>
        <taxon>Dikarya</taxon>
        <taxon>Basidiomycota</taxon>
        <taxon>Agaricomycotina</taxon>
        <taxon>Agaricomycetes</taxon>
        <taxon>Polyporales</taxon>
        <taxon>Gelatoporiaceae</taxon>
        <taxon>Obba</taxon>
    </lineage>
</organism>
<feature type="region of interest" description="Disordered" evidence="1">
    <location>
        <begin position="1"/>
        <end position="29"/>
    </location>
</feature>
<sequence>MIEPVPPQDDKRQPLLSASMPESSAVLPPYSDIPRYVDDPERGEPLYVDIQAMVQPVTPQKKRSCARRCHRFCLALCGTLLLLICLPVFLRHLTWFRDFTDSYMETEIDPVMLQDCVEYGSWMKGRMEWANPHHPLRDLSYIASTSFELPLDSDLLYMISRGALSHGTVSISDGGEQGSDKMEVHVRVQYAHEDALEKTKVCLLKPGENQNGVGIFSPPYMVGRKWHTNVEIDVKLPRASGIPIFVKKFETDMPLFKHNVFNMQETAVFNSISLRTSNMPIMVTSLAAGEAALETTNGIIEGTFKTETSLKLQTSNAPIKAEVYMLNADNGNPTQLWMHTSNGRVDAISELISTSESGTNGTFEIDARTSNSPLYISTRSAPIDHALDLTALTSNSPAAVSLHTTWEGSFDLRSSSLFTPNVDAHTAVPDPAGRNRKRGALVSGVQRGVVEGFTEWTRGEGRKVGQAKVATSNSPLTFSF</sequence>
<protein>
    <recommendedName>
        <fullName evidence="5">Transmembrane protein</fullName>
    </recommendedName>
</protein>
<dbReference type="OrthoDB" id="5570013at2759"/>
<reference evidence="3 4" key="1">
    <citation type="submission" date="2016-07" db="EMBL/GenBank/DDBJ databases">
        <title>Draft genome of the white-rot fungus Obba rivulosa 3A-2.</title>
        <authorList>
            <consortium name="DOE Joint Genome Institute"/>
            <person name="Miettinen O."/>
            <person name="Riley R."/>
            <person name="Acob R."/>
            <person name="Barry K."/>
            <person name="Cullen D."/>
            <person name="De Vries R."/>
            <person name="Hainaut M."/>
            <person name="Hatakka A."/>
            <person name="Henrissat B."/>
            <person name="Hilden K."/>
            <person name="Kuo R."/>
            <person name="Labutti K."/>
            <person name="Lipzen A."/>
            <person name="Makela M.R."/>
            <person name="Sandor L."/>
            <person name="Spatafora J.W."/>
            <person name="Grigoriev I.V."/>
            <person name="Hibbett D.S."/>
        </authorList>
    </citation>
    <scope>NUCLEOTIDE SEQUENCE [LARGE SCALE GENOMIC DNA]</scope>
    <source>
        <strain evidence="3 4">3A-2</strain>
    </source>
</reference>
<keyword evidence="2" id="KW-0812">Transmembrane</keyword>
<keyword evidence="2" id="KW-1133">Transmembrane helix</keyword>
<keyword evidence="2" id="KW-0472">Membrane</keyword>
<dbReference type="Proteomes" id="UP000250043">
    <property type="component" value="Unassembled WGS sequence"/>
</dbReference>
<feature type="transmembrane region" description="Helical" evidence="2">
    <location>
        <begin position="72"/>
        <end position="90"/>
    </location>
</feature>
<dbReference type="AlphaFoldDB" id="A0A8E2J2R9"/>